<gene>
    <name evidence="1" type="primary">WBGene00282477</name>
</gene>
<protein>
    <submittedName>
        <fullName evidence="1">Uncharacterized protein</fullName>
    </submittedName>
</protein>
<dbReference type="EnsemblMetazoa" id="PPA44108.1">
    <property type="protein sequence ID" value="PPA44108.1"/>
    <property type="gene ID" value="WBGene00282477"/>
</dbReference>
<evidence type="ECO:0000313" key="1">
    <source>
        <dbReference type="EnsemblMetazoa" id="PPA44108.1"/>
    </source>
</evidence>
<accession>A0A8R1UZG7</accession>
<name>A0A2A6CWL9_PRIPA</name>
<dbReference type="AlphaFoldDB" id="A0A2A6CWL9"/>
<reference evidence="2" key="1">
    <citation type="journal article" date="2008" name="Nat. Genet.">
        <title>The Pristionchus pacificus genome provides a unique perspective on nematode lifestyle and parasitism.</title>
        <authorList>
            <person name="Dieterich C."/>
            <person name="Clifton S.W."/>
            <person name="Schuster L.N."/>
            <person name="Chinwalla A."/>
            <person name="Delehaunty K."/>
            <person name="Dinkelacker I."/>
            <person name="Fulton L."/>
            <person name="Fulton R."/>
            <person name="Godfrey J."/>
            <person name="Minx P."/>
            <person name="Mitreva M."/>
            <person name="Roeseler W."/>
            <person name="Tian H."/>
            <person name="Witte H."/>
            <person name="Yang S.P."/>
            <person name="Wilson R.K."/>
            <person name="Sommer R.J."/>
        </authorList>
    </citation>
    <scope>NUCLEOTIDE SEQUENCE [LARGE SCALE GENOMIC DNA]</scope>
    <source>
        <strain evidence="2">PS312</strain>
    </source>
</reference>
<sequence length="74" mass="8400">MRIARPLLRIRQTPLLNNTVGMEQASAMRKSCLHFAYNLVSLPGEIVLCDRNAEQWPDIADPSAGRNLIAYMRM</sequence>
<keyword evidence="2" id="KW-1185">Reference proteome</keyword>
<accession>A0A2A6CWL9</accession>
<organism evidence="1 2">
    <name type="scientific">Pristionchus pacificus</name>
    <name type="common">Parasitic nematode worm</name>
    <dbReference type="NCBI Taxonomy" id="54126"/>
    <lineage>
        <taxon>Eukaryota</taxon>
        <taxon>Metazoa</taxon>
        <taxon>Ecdysozoa</taxon>
        <taxon>Nematoda</taxon>
        <taxon>Chromadorea</taxon>
        <taxon>Rhabditida</taxon>
        <taxon>Rhabditina</taxon>
        <taxon>Diplogasteromorpha</taxon>
        <taxon>Diplogasteroidea</taxon>
        <taxon>Neodiplogasteridae</taxon>
        <taxon>Pristionchus</taxon>
    </lineage>
</organism>
<reference evidence="1" key="2">
    <citation type="submission" date="2022-06" db="UniProtKB">
        <authorList>
            <consortium name="EnsemblMetazoa"/>
        </authorList>
    </citation>
    <scope>IDENTIFICATION</scope>
    <source>
        <strain evidence="1">PS312</strain>
    </source>
</reference>
<evidence type="ECO:0000313" key="2">
    <source>
        <dbReference type="Proteomes" id="UP000005239"/>
    </source>
</evidence>
<proteinExistence type="predicted"/>
<dbReference type="Proteomes" id="UP000005239">
    <property type="component" value="Unassembled WGS sequence"/>
</dbReference>